<dbReference type="Gene3D" id="1.10.630.10">
    <property type="entry name" value="Cytochrome P450"/>
    <property type="match status" value="1"/>
</dbReference>
<dbReference type="PANTHER" id="PTHR24305">
    <property type="entry name" value="CYTOCHROME P450"/>
    <property type="match status" value="1"/>
</dbReference>
<keyword evidence="5 13" id="KW-0349">Heme</keyword>
<dbReference type="EMBL" id="JAGPNK010000021">
    <property type="protein sequence ID" value="KAH7304718.1"/>
    <property type="molecule type" value="Genomic_DNA"/>
</dbReference>
<dbReference type="InterPro" id="IPR036396">
    <property type="entry name" value="Cyt_P450_sf"/>
</dbReference>
<evidence type="ECO:0000256" key="1">
    <source>
        <dbReference type="ARBA" id="ARBA00001971"/>
    </source>
</evidence>
<dbReference type="PRINTS" id="PR00463">
    <property type="entry name" value="EP450I"/>
</dbReference>
<keyword evidence="9" id="KW-0503">Monooxygenase</keyword>
<feature type="binding site" description="axial binding residue" evidence="13">
    <location>
        <position position="453"/>
    </location>
    <ligand>
        <name>heme</name>
        <dbReference type="ChEBI" id="CHEBI:30413"/>
    </ligand>
    <ligandPart>
        <name>Fe</name>
        <dbReference type="ChEBI" id="CHEBI:18248"/>
    </ligandPart>
</feature>
<dbReference type="Pfam" id="PF00067">
    <property type="entry name" value="p450"/>
    <property type="match status" value="1"/>
</dbReference>
<comment type="pathway">
    <text evidence="2">Mycotoxin biosynthesis.</text>
</comment>
<evidence type="ECO:0000256" key="13">
    <source>
        <dbReference type="PIRSR" id="PIRSR602401-1"/>
    </source>
</evidence>
<evidence type="ECO:0000256" key="7">
    <source>
        <dbReference type="ARBA" id="ARBA00023004"/>
    </source>
</evidence>
<dbReference type="Proteomes" id="UP000813444">
    <property type="component" value="Unassembled WGS sequence"/>
</dbReference>
<keyword evidence="7 13" id="KW-0408">Iron</keyword>
<comment type="pathway">
    <text evidence="3">Hormone biosynthesis.</text>
</comment>
<comment type="cofactor">
    <cofactor evidence="1 13">
        <name>heme</name>
        <dbReference type="ChEBI" id="CHEBI:30413"/>
    </cofactor>
</comment>
<evidence type="ECO:0000256" key="5">
    <source>
        <dbReference type="ARBA" id="ARBA00022617"/>
    </source>
</evidence>
<dbReference type="GO" id="GO:0020037">
    <property type="term" value="F:heme binding"/>
    <property type="evidence" value="ECO:0007669"/>
    <property type="project" value="InterPro"/>
</dbReference>
<dbReference type="InterPro" id="IPR002401">
    <property type="entry name" value="Cyt_P450_E_grp-I"/>
</dbReference>
<keyword evidence="9" id="KW-0560">Oxidoreductase</keyword>
<dbReference type="AlphaFoldDB" id="A0A8K0SAG3"/>
<accession>A0A8K0SAG3</accession>
<reference evidence="14" key="1">
    <citation type="journal article" date="2021" name="Nat. Commun.">
        <title>Genetic determinants of endophytism in the Arabidopsis root mycobiome.</title>
        <authorList>
            <person name="Mesny F."/>
            <person name="Miyauchi S."/>
            <person name="Thiergart T."/>
            <person name="Pickel B."/>
            <person name="Atanasova L."/>
            <person name="Karlsson M."/>
            <person name="Huettel B."/>
            <person name="Barry K.W."/>
            <person name="Haridas S."/>
            <person name="Chen C."/>
            <person name="Bauer D."/>
            <person name="Andreopoulos W."/>
            <person name="Pangilinan J."/>
            <person name="LaButti K."/>
            <person name="Riley R."/>
            <person name="Lipzen A."/>
            <person name="Clum A."/>
            <person name="Drula E."/>
            <person name="Henrissat B."/>
            <person name="Kohler A."/>
            <person name="Grigoriev I.V."/>
            <person name="Martin F.M."/>
            <person name="Hacquard S."/>
        </authorList>
    </citation>
    <scope>NUCLEOTIDE SEQUENCE</scope>
    <source>
        <strain evidence="14">MPI-CAGE-CH-0235</strain>
    </source>
</reference>
<evidence type="ECO:0000256" key="4">
    <source>
        <dbReference type="ARBA" id="ARBA00010617"/>
    </source>
</evidence>
<dbReference type="CDD" id="cd11060">
    <property type="entry name" value="CYP57A1-like"/>
    <property type="match status" value="1"/>
</dbReference>
<comment type="similarity">
    <text evidence="4">Belongs to the cytochrome P450 family.</text>
</comment>
<dbReference type="GO" id="GO:0016705">
    <property type="term" value="F:oxidoreductase activity, acting on paired donors, with incorporation or reduction of molecular oxygen"/>
    <property type="evidence" value="ECO:0007669"/>
    <property type="project" value="InterPro"/>
</dbReference>
<proteinExistence type="inferred from homology"/>
<evidence type="ECO:0000313" key="14">
    <source>
        <dbReference type="EMBL" id="KAH7304718.1"/>
    </source>
</evidence>
<dbReference type="FunFam" id="1.10.630.10:FF:000076">
    <property type="entry name" value="Cytochrome P450 monooxygenase"/>
    <property type="match status" value="1"/>
</dbReference>
<organism evidence="14 15">
    <name type="scientific">Stachybotrys elegans</name>
    <dbReference type="NCBI Taxonomy" id="80388"/>
    <lineage>
        <taxon>Eukaryota</taxon>
        <taxon>Fungi</taxon>
        <taxon>Dikarya</taxon>
        <taxon>Ascomycota</taxon>
        <taxon>Pezizomycotina</taxon>
        <taxon>Sordariomycetes</taxon>
        <taxon>Hypocreomycetidae</taxon>
        <taxon>Hypocreales</taxon>
        <taxon>Stachybotryaceae</taxon>
        <taxon>Stachybotrys</taxon>
    </lineage>
</organism>
<evidence type="ECO:0000256" key="9">
    <source>
        <dbReference type="ARBA" id="ARBA00023033"/>
    </source>
</evidence>
<dbReference type="InterPro" id="IPR050121">
    <property type="entry name" value="Cytochrome_P450_monoxygenase"/>
</dbReference>
<dbReference type="PRINTS" id="PR00385">
    <property type="entry name" value="P450"/>
</dbReference>
<dbReference type="SUPFAM" id="SSF48264">
    <property type="entry name" value="Cytochrome P450"/>
    <property type="match status" value="1"/>
</dbReference>
<keyword evidence="15" id="KW-1185">Reference proteome</keyword>
<dbReference type="GO" id="GO:0004497">
    <property type="term" value="F:monooxygenase activity"/>
    <property type="evidence" value="ECO:0007669"/>
    <property type="project" value="UniProtKB-KW"/>
</dbReference>
<gene>
    <name evidence="14" type="ORF">B0I35DRAFT_484278</name>
</gene>
<dbReference type="GO" id="GO:0005506">
    <property type="term" value="F:iron ion binding"/>
    <property type="evidence" value="ECO:0007669"/>
    <property type="project" value="InterPro"/>
</dbReference>
<evidence type="ECO:0000256" key="2">
    <source>
        <dbReference type="ARBA" id="ARBA00004685"/>
    </source>
</evidence>
<keyword evidence="6 13" id="KW-0479">Metal-binding</keyword>
<comment type="caution">
    <text evidence="14">The sequence shown here is derived from an EMBL/GenBank/DDBJ whole genome shotgun (WGS) entry which is preliminary data.</text>
</comment>
<name>A0A8K0SAG3_9HYPO</name>
<evidence type="ECO:0000256" key="6">
    <source>
        <dbReference type="ARBA" id="ARBA00022723"/>
    </source>
</evidence>
<protein>
    <recommendedName>
        <fullName evidence="11">Cytochrome P450 monooxygenase ABA1</fullName>
    </recommendedName>
    <alternativeName>
        <fullName evidence="12">Abscisic acid biosynthesis protein 1</fullName>
    </alternativeName>
    <alternativeName>
        <fullName evidence="10">Cytochrome P450 monooxygenase aba1</fullName>
    </alternativeName>
</protein>
<sequence>MAILPFLRDKAEYLAYGAASLYLLRSLWSYLRLRRFKGPLAAGFTNLLHSRAMISGRCHEWYAEMNAKYGSLARIAPNVLITDSPEVWAHVNKGPGYQRSAWFYSTLRIEHRRDNVFSMTDNELHDKRRLQMSPGYSGRENLALESSIDDCVQNLLSLIRSKYLSTAGQTKPIDLARKIQFFTLDVISMVGLGKVFGMLTADSDVDDYLKSSEEGLKANRIFMALGIGWIAQSPIIGRLLMPSPGDGSGTGKMMETCFRFVNERAANPTDKRSDMLASFIRNGLQGDELRSEALEQIIAGSDTTAGAIRGTLLYIITNPRVYQILQREIDQAVLDGKAPPAGAGLVSFTQTKQLRYLQAVIREGMRIWTPVPSIFSRDVPSGGDVLNVDGEDIFVPGGTCIGYSGVGMHRRRDVYGDDSDVFRPERWFEQDEAKLERMMQTSDLTFGYGRFKCLGKPVAQIEIGKIIFELLRNFDIALVDPLAPWKTDCVNGLFLISDMWVQITSRTTT</sequence>
<evidence type="ECO:0000256" key="10">
    <source>
        <dbReference type="ARBA" id="ARBA00067672"/>
    </source>
</evidence>
<evidence type="ECO:0000256" key="12">
    <source>
        <dbReference type="ARBA" id="ARBA00079990"/>
    </source>
</evidence>
<keyword evidence="8" id="KW-0843">Virulence</keyword>
<dbReference type="OrthoDB" id="3934656at2759"/>
<dbReference type="InterPro" id="IPR001128">
    <property type="entry name" value="Cyt_P450"/>
</dbReference>
<evidence type="ECO:0000256" key="8">
    <source>
        <dbReference type="ARBA" id="ARBA00023026"/>
    </source>
</evidence>
<evidence type="ECO:0000313" key="15">
    <source>
        <dbReference type="Proteomes" id="UP000813444"/>
    </source>
</evidence>
<evidence type="ECO:0000256" key="3">
    <source>
        <dbReference type="ARBA" id="ARBA00004972"/>
    </source>
</evidence>
<evidence type="ECO:0000256" key="11">
    <source>
        <dbReference type="ARBA" id="ARBA00068222"/>
    </source>
</evidence>
<dbReference type="PANTHER" id="PTHR24305:SF168">
    <property type="entry name" value="P450, PUTATIVE (EUROFUNG)-RELATED"/>
    <property type="match status" value="1"/>
</dbReference>